<reference evidence="1 2" key="1">
    <citation type="journal article" date="2022" name="bioRxiv">
        <title>An ancient truncated duplication of the anti-Mullerian hormone receptor type 2 gene is a potential conserved master sex determinant in the Pangasiidae catfish family.</title>
        <authorList>
            <person name="Wen M."/>
            <person name="Pan Q."/>
            <person name="Jouanno E."/>
            <person name="Montfort J."/>
            <person name="Zahm M."/>
            <person name="Cabau C."/>
            <person name="Klopp C."/>
            <person name="Iampietro C."/>
            <person name="Roques C."/>
            <person name="Bouchez O."/>
            <person name="Castinel A."/>
            <person name="Donnadieu C."/>
            <person name="Parrinello H."/>
            <person name="Poncet C."/>
            <person name="Belmonte E."/>
            <person name="Gautier V."/>
            <person name="Avarre J.-C."/>
            <person name="Dugue R."/>
            <person name="Gustiano R."/>
            <person name="Ha T.T.T."/>
            <person name="Campet M."/>
            <person name="Sriphairoj K."/>
            <person name="Ribolli J."/>
            <person name="de Almeida F.L."/>
            <person name="Desvignes T."/>
            <person name="Postlethwait J.H."/>
            <person name="Bucao C.F."/>
            <person name="Robinson-Rechavi M."/>
            <person name="Bobe J."/>
            <person name="Herpin A."/>
            <person name="Guiguen Y."/>
        </authorList>
    </citation>
    <scope>NUCLEOTIDE SEQUENCE [LARGE SCALE GENOMIC DNA]</scope>
    <source>
        <strain evidence="1">YG-Dec2019</strain>
    </source>
</reference>
<organism evidence="1 2">
    <name type="scientific">Pangasianodon gigas</name>
    <name type="common">Mekong giant catfish</name>
    <name type="synonym">Pangasius gigas</name>
    <dbReference type="NCBI Taxonomy" id="30993"/>
    <lineage>
        <taxon>Eukaryota</taxon>
        <taxon>Metazoa</taxon>
        <taxon>Chordata</taxon>
        <taxon>Craniata</taxon>
        <taxon>Vertebrata</taxon>
        <taxon>Euteleostomi</taxon>
        <taxon>Actinopterygii</taxon>
        <taxon>Neopterygii</taxon>
        <taxon>Teleostei</taxon>
        <taxon>Ostariophysi</taxon>
        <taxon>Siluriformes</taxon>
        <taxon>Pangasiidae</taxon>
        <taxon>Pangasianodon</taxon>
    </lineage>
</organism>
<keyword evidence="2" id="KW-1185">Reference proteome</keyword>
<evidence type="ECO:0000313" key="1">
    <source>
        <dbReference type="EMBL" id="MCI4386022.1"/>
    </source>
</evidence>
<dbReference type="Proteomes" id="UP000829447">
    <property type="component" value="Linkage Group LG14"/>
</dbReference>
<protein>
    <submittedName>
        <fullName evidence="1">Uncharacterized protein</fullName>
    </submittedName>
</protein>
<name>A0ACC5X458_PANGG</name>
<comment type="caution">
    <text evidence="1">The sequence shown here is derived from an EMBL/GenBank/DDBJ whole genome shotgun (WGS) entry which is preliminary data.</text>
</comment>
<accession>A0ACC5X458</accession>
<sequence>MSVIKKGDLTDTEKELLEVIAAGNVQEASRLLGSKDVRVNCLDEYGMTPLMHAAYKGKADMCKLLLQHGADVNCNEHEHGYTALMFAGLSGKTDITWMMLDAGAETDVVNSVGRTAAQMAAFVGQHDCVTVINNFFSRKRLDYYTKPQGLEKEPKLPPKLAGPLHKIIMSTNLNPVKMVMLVKENPLLVDAEALEKCRNVQEASRLLGSKDVRVNCLDEYGMTPLMHAAYKGKADMCKLLLQHGADVNCNEHEHGYTALMFAGLSGKTDITWMMLDAGAETDVVNSVGRTAAQMAAFVGQHDCVTVINNFFSRKRLDYYTKPQGLEKEPKLPPKLAGPLHKIIMSTNLNPVKMVMLVKENPLLVDAEALEKCRKVMELICEKCVKQQDMNEVLAMKMHYISCILQKCSSFLKDRQDKLDGLIKSLLKGRDSDCFPVFQEKFIRECIRKFPYCDATLLQQLVRSIAPVEIGNDPTALSVLTQAITGQVGFMDAEFCTTCGEKGAEKRCSICKMVIYCNQDCQKLHWFTHKKICKKLQEQRQKHEAESAKRLEKQAKESEEKKALEETSSSMENLSVEQSEVTSTSDVQIETESTDPIQITSD</sequence>
<dbReference type="EMBL" id="CM040467">
    <property type="protein sequence ID" value="MCI4386022.1"/>
    <property type="molecule type" value="Genomic_DNA"/>
</dbReference>
<proteinExistence type="predicted"/>
<evidence type="ECO:0000313" key="2">
    <source>
        <dbReference type="Proteomes" id="UP000829447"/>
    </source>
</evidence>
<gene>
    <name evidence="1" type="ORF">PGIGA_G00057370</name>
</gene>